<feature type="transmembrane region" description="Helical" evidence="1">
    <location>
        <begin position="21"/>
        <end position="40"/>
    </location>
</feature>
<feature type="transmembrane region" description="Helical" evidence="1">
    <location>
        <begin position="46"/>
        <end position="69"/>
    </location>
</feature>
<evidence type="ECO:0000313" key="2">
    <source>
        <dbReference type="EMBL" id="MFC4819824.1"/>
    </source>
</evidence>
<dbReference type="Proteomes" id="UP001595886">
    <property type="component" value="Unassembled WGS sequence"/>
</dbReference>
<name>A0ABV9QT83_9GAMM</name>
<sequence length="80" mass="8446">MAVLAASTALVGVVCNAVIRNTIVAILASILCTSGLWWYFTARDEPLWPIAAVVVAPVIVFVSVTMGMLGRAARRIDGDT</sequence>
<dbReference type="EMBL" id="JBHSHD010000005">
    <property type="protein sequence ID" value="MFC4819824.1"/>
    <property type="molecule type" value="Genomic_DNA"/>
</dbReference>
<gene>
    <name evidence="2" type="ORF">ACFO6Q_05790</name>
</gene>
<keyword evidence="1" id="KW-0472">Membrane</keyword>
<keyword evidence="1" id="KW-0812">Transmembrane</keyword>
<evidence type="ECO:0000256" key="1">
    <source>
        <dbReference type="SAM" id="Phobius"/>
    </source>
</evidence>
<proteinExistence type="predicted"/>
<accession>A0ABV9QT83</accession>
<comment type="caution">
    <text evidence="2">The sequence shown here is derived from an EMBL/GenBank/DDBJ whole genome shotgun (WGS) entry which is preliminary data.</text>
</comment>
<keyword evidence="3" id="KW-1185">Reference proteome</keyword>
<reference evidence="3" key="1">
    <citation type="journal article" date="2019" name="Int. J. Syst. Evol. Microbiol.">
        <title>The Global Catalogue of Microorganisms (GCM) 10K type strain sequencing project: providing services to taxonomists for standard genome sequencing and annotation.</title>
        <authorList>
            <consortium name="The Broad Institute Genomics Platform"/>
            <consortium name="The Broad Institute Genome Sequencing Center for Infectious Disease"/>
            <person name="Wu L."/>
            <person name="Ma J."/>
        </authorList>
    </citation>
    <scope>NUCLEOTIDE SEQUENCE [LARGE SCALE GENOMIC DNA]</scope>
    <source>
        <strain evidence="3">CCUG 30340</strain>
    </source>
</reference>
<keyword evidence="1" id="KW-1133">Transmembrane helix</keyword>
<protein>
    <submittedName>
        <fullName evidence="2">Uncharacterized protein</fullName>
    </submittedName>
</protein>
<evidence type="ECO:0000313" key="3">
    <source>
        <dbReference type="Proteomes" id="UP001595886"/>
    </source>
</evidence>
<organism evidence="2 3">
    <name type="scientific">Dokdonella ginsengisoli</name>
    <dbReference type="NCBI Taxonomy" id="363846"/>
    <lineage>
        <taxon>Bacteria</taxon>
        <taxon>Pseudomonadati</taxon>
        <taxon>Pseudomonadota</taxon>
        <taxon>Gammaproteobacteria</taxon>
        <taxon>Lysobacterales</taxon>
        <taxon>Rhodanobacteraceae</taxon>
        <taxon>Dokdonella</taxon>
    </lineage>
</organism>